<dbReference type="InterPro" id="IPR012341">
    <property type="entry name" value="6hp_glycosidase-like_sf"/>
</dbReference>
<gene>
    <name evidence="21" type="ORF">CHS0354_001076</name>
</gene>
<protein>
    <recommendedName>
        <fullName evidence="18">alpha-1,2-Mannosidase</fullName>
        <ecNumber evidence="18">3.2.1.-</ecNumber>
    </recommendedName>
</protein>
<keyword evidence="10 18" id="KW-0326">Glycosidase</keyword>
<dbReference type="FunFam" id="1.50.10.10:FF:000002">
    <property type="entry name" value="alpha-1,2-Mannosidase"/>
    <property type="match status" value="1"/>
</dbReference>
<evidence type="ECO:0000256" key="18">
    <source>
        <dbReference type="RuleBase" id="RU361193"/>
    </source>
</evidence>
<dbReference type="GO" id="GO:0004571">
    <property type="term" value="F:mannosyl-oligosaccharide 1,2-alpha-mannosidase activity"/>
    <property type="evidence" value="ECO:0007669"/>
    <property type="project" value="UniProtKB-EC"/>
</dbReference>
<keyword evidence="4 20" id="KW-0812">Transmembrane</keyword>
<evidence type="ECO:0000256" key="4">
    <source>
        <dbReference type="ARBA" id="ARBA00022692"/>
    </source>
</evidence>
<evidence type="ECO:0000313" key="21">
    <source>
        <dbReference type="EMBL" id="KAK3580475.1"/>
    </source>
</evidence>
<dbReference type="EMBL" id="JAEAOA010000114">
    <property type="protein sequence ID" value="KAK3580475.1"/>
    <property type="molecule type" value="Genomic_DNA"/>
</dbReference>
<comment type="catalytic activity">
    <reaction evidence="12">
        <text>N(4)-(alpha-D-Man-(1-&gt;2)-alpha-D-Man-(1-&gt;2)-alpha-D-Man-(1-&gt;3)-[alpha-D-Man-(1-&gt;2)-alpha-D-Man-(1-&gt;3)-[alpha-D-Man-(1-&gt;2)-alpha-D-Man-(1-&gt;6)]-alpha-D-Man-(1-&gt;6)]-beta-D-Man-(1-&gt;4)-beta-D-GlcNAc-(1-&gt;4)-beta-D-GlcNAc)-L-asparaginyl-[protein] (N-glucan mannose isomer 9A1,2,3B1,2,3) + 4 H2O = N(4)-(alpha-D-Man-(1-&gt;3)-[alpha-D-Man-(1-&gt;3)-[alpha-D-Man-(1-&gt;6)]-alpha-D-Man-(1-&gt;6)]-beta-D-Man-(1-&gt;4)-beta-D-GlcNAc-(1-&gt;4)-beta-D-GlcNAc)-L-asparaginyl-[protein] (N-glucan mannose isomer 5A1,2) + 4 beta-D-mannose</text>
        <dbReference type="Rhea" id="RHEA:56008"/>
        <dbReference type="Rhea" id="RHEA-COMP:14356"/>
        <dbReference type="Rhea" id="RHEA-COMP:14367"/>
        <dbReference type="ChEBI" id="CHEBI:15377"/>
        <dbReference type="ChEBI" id="CHEBI:28563"/>
        <dbReference type="ChEBI" id="CHEBI:59087"/>
        <dbReference type="ChEBI" id="CHEBI:139493"/>
        <dbReference type="EC" id="3.2.1.113"/>
    </reaction>
</comment>
<comment type="catalytic activity">
    <reaction evidence="11">
        <text>N(4)-(alpha-D-Man-(1-&gt;2)-alpha-D-Man-(1-&gt;2)-alpha-D-Man-(1-&gt;3)-[alpha-D-Man-(1-&gt;3)-[alpha-D-Man-(1-&gt;2)-alpha-D-Man-(1-&gt;6)]-alpha-D-Man-(1-&gt;6)]-beta-D-Man-(1-&gt;4)-beta-D-GlcNAc-(1-&gt;4)-beta-D-GlcNAc)-L-asparaginyl-[protein] (N-glucan mannose isomer 8A1,2,3B1,3) + 3 H2O = N(4)-(alpha-D-Man-(1-&gt;3)-[alpha-D-Man-(1-&gt;3)-[alpha-D-Man-(1-&gt;6)]-alpha-D-Man-(1-&gt;6)]-beta-D-Man-(1-&gt;4)-beta-D-GlcNAc-(1-&gt;4)-beta-D-GlcNAc)-L-asparaginyl-[protein] (N-glucan mannose isomer 5A1,2) + 3 beta-D-mannose</text>
        <dbReference type="Rhea" id="RHEA:56028"/>
        <dbReference type="Rhea" id="RHEA-COMP:14358"/>
        <dbReference type="Rhea" id="RHEA-COMP:14367"/>
        <dbReference type="ChEBI" id="CHEBI:15377"/>
        <dbReference type="ChEBI" id="CHEBI:28563"/>
        <dbReference type="ChEBI" id="CHEBI:59087"/>
        <dbReference type="ChEBI" id="CHEBI:60628"/>
        <dbReference type="EC" id="3.2.1.113"/>
    </reaction>
</comment>
<comment type="subcellular location">
    <subcellularLocation>
        <location evidence="14">Endomembrane system</location>
        <topology evidence="14">Single-pass type II membrane protein</topology>
    </subcellularLocation>
</comment>
<evidence type="ECO:0000256" key="11">
    <source>
        <dbReference type="ARBA" id="ARBA00047669"/>
    </source>
</evidence>
<feature type="transmembrane region" description="Helical" evidence="20">
    <location>
        <begin position="42"/>
        <end position="62"/>
    </location>
</feature>
<dbReference type="PANTHER" id="PTHR11742">
    <property type="entry name" value="MANNOSYL-OLIGOSACCHARIDE ALPHA-1,2-MANNOSIDASE-RELATED"/>
    <property type="match status" value="1"/>
</dbReference>
<sequence length="653" mass="74313">MLKSVIVANMAASGGVFPNYQRYVNGIPVPQGRRTLRFREKYIIVLVFLSFSAVCIGAFFFLPDLRDRVNMSEMKRQIQNAGNEIFVPKAVGSAGFLKHDPDELFDMHRIEDRANIRKKIEIDWEREKMLEALGKKVNMSKDDALKVKSNIEEDKRKILEQKKEQEEKERLEKEKKAVEDVKMEHEGVEGGRGGEPSDPDVRSKRDKVKEMMKHAWDSYVKYAWGANELRPISRQGHSASIFGTLSLGATIIDAVDTLYIMGLDEEYKVARNWIATSLNFDGPTELSVFETTIRFIGGLLSTYALTGDAMYKEKAASVADKLLPAFNTPTGIPQSMVNLKTGSSRNWGWASGGCSILSEIGSLHLEFVYLSNITGNPVYKEKVMKIRDTLQQLEKPDGLYSNYVNPRTGKWGQQHVAIGALGDSFYEYLLKAWLLSGKTDTTARQMYDEAIKAMEVKLIQKSKSGLVYLGELKSGRIEQKMDHLGCFCGGMFALGAEGSDNKDKYLQLGADIANTCHESYIRAATHLGPEAFRFDGDTEAKAIRQNEKYYILRPEVLETHFYMWRLTKEQKYRDWAWDAVQALEQHCRVESGYTGIRDVYQINGQQDDVQQSFFLAETLKYLYLTFSEDTLIPLDKWVFNTEAHPFPVRYGKR</sequence>
<comment type="function">
    <text evidence="13">Involved in the maturation of Asn-linked oligosaccharides. Progressively trim alpha-1,2-linked mannose residues from Man(9)GlcNAc(2) to produce Man(5)GlcNAc(2).</text>
</comment>
<evidence type="ECO:0000256" key="19">
    <source>
        <dbReference type="SAM" id="MobiDB-lite"/>
    </source>
</evidence>
<evidence type="ECO:0000256" key="14">
    <source>
        <dbReference type="ARBA" id="ARBA00060399"/>
    </source>
</evidence>
<dbReference type="Proteomes" id="UP001195483">
    <property type="component" value="Unassembled WGS sequence"/>
</dbReference>
<feature type="active site" evidence="15">
    <location>
        <position position="423"/>
    </location>
</feature>
<evidence type="ECO:0000256" key="6">
    <source>
        <dbReference type="ARBA" id="ARBA00022837"/>
    </source>
</evidence>
<evidence type="ECO:0000256" key="16">
    <source>
        <dbReference type="PIRSR" id="PIRSR601382-2"/>
    </source>
</evidence>
<feature type="active site" description="Proton donor" evidence="15">
    <location>
        <position position="530"/>
    </location>
</feature>
<proteinExistence type="inferred from homology"/>
<dbReference type="InterPro" id="IPR036026">
    <property type="entry name" value="Seven-hairpin_glycosidases"/>
</dbReference>
<dbReference type="PRINTS" id="PR00747">
    <property type="entry name" value="GLYHDRLASE47"/>
</dbReference>
<evidence type="ECO:0000256" key="13">
    <source>
        <dbReference type="ARBA" id="ARBA00054774"/>
    </source>
</evidence>
<reference evidence="21" key="1">
    <citation type="journal article" date="2021" name="Genome Biol. Evol.">
        <title>A High-Quality Reference Genome for a Parasitic Bivalve with Doubly Uniparental Inheritance (Bivalvia: Unionida).</title>
        <authorList>
            <person name="Smith C.H."/>
        </authorList>
    </citation>
    <scope>NUCLEOTIDE SEQUENCE</scope>
    <source>
        <strain evidence="21">CHS0354</strain>
    </source>
</reference>
<evidence type="ECO:0000256" key="8">
    <source>
        <dbReference type="ARBA" id="ARBA00023136"/>
    </source>
</evidence>
<keyword evidence="9 17" id="KW-1015">Disulfide bond</keyword>
<evidence type="ECO:0000256" key="12">
    <source>
        <dbReference type="ARBA" id="ARBA00048605"/>
    </source>
</evidence>
<feature type="active site" evidence="15">
    <location>
        <position position="555"/>
    </location>
</feature>
<evidence type="ECO:0000313" key="22">
    <source>
        <dbReference type="Proteomes" id="UP001195483"/>
    </source>
</evidence>
<accession>A0AAE0RVV1</accession>
<keyword evidence="7" id="KW-0735">Signal-anchor</keyword>
<evidence type="ECO:0000256" key="3">
    <source>
        <dbReference type="ARBA" id="ARBA00007658"/>
    </source>
</evidence>
<evidence type="ECO:0000256" key="9">
    <source>
        <dbReference type="ARBA" id="ARBA00023157"/>
    </source>
</evidence>
<evidence type="ECO:0000256" key="20">
    <source>
        <dbReference type="SAM" id="Phobius"/>
    </source>
</evidence>
<feature type="binding site" evidence="16">
    <location>
        <position position="641"/>
    </location>
    <ligand>
        <name>Ca(2+)</name>
        <dbReference type="ChEBI" id="CHEBI:29108"/>
    </ligand>
</feature>
<dbReference type="GO" id="GO:0000139">
    <property type="term" value="C:Golgi membrane"/>
    <property type="evidence" value="ECO:0007669"/>
    <property type="project" value="TreeGrafter"/>
</dbReference>
<feature type="region of interest" description="Disordered" evidence="19">
    <location>
        <begin position="164"/>
        <end position="206"/>
    </location>
</feature>
<evidence type="ECO:0000256" key="10">
    <source>
        <dbReference type="ARBA" id="ARBA00023295"/>
    </source>
</evidence>
<comment type="cofactor">
    <cofactor evidence="1 16">
        <name>Ca(2+)</name>
        <dbReference type="ChEBI" id="CHEBI:29108"/>
    </cofactor>
</comment>
<feature type="disulfide bond" evidence="17">
    <location>
        <begin position="486"/>
        <end position="516"/>
    </location>
</feature>
<evidence type="ECO:0000256" key="5">
    <source>
        <dbReference type="ARBA" id="ARBA00022801"/>
    </source>
</evidence>
<dbReference type="InterPro" id="IPR001382">
    <property type="entry name" value="Glyco_hydro_47"/>
</dbReference>
<name>A0AAE0RVV1_9BIVA</name>
<evidence type="ECO:0000256" key="15">
    <source>
        <dbReference type="PIRSR" id="PIRSR601382-1"/>
    </source>
</evidence>
<keyword evidence="6 16" id="KW-0106">Calcium</keyword>
<keyword evidence="5 18" id="KW-0378">Hydrolase</keyword>
<dbReference type="InterPro" id="IPR050749">
    <property type="entry name" value="Glycosyl_Hydrolase_47"/>
</dbReference>
<evidence type="ECO:0000256" key="2">
    <source>
        <dbReference type="ARBA" id="ARBA00004922"/>
    </source>
</evidence>
<comment type="similarity">
    <text evidence="3 18">Belongs to the glycosyl hydrolase 47 family.</text>
</comment>
<keyword evidence="20" id="KW-1133">Transmembrane helix</keyword>
<dbReference type="Gene3D" id="1.50.10.10">
    <property type="match status" value="1"/>
</dbReference>
<comment type="pathway">
    <text evidence="2">Protein modification; protein glycosylation.</text>
</comment>
<feature type="active site" description="Proton donor" evidence="15">
    <location>
        <position position="290"/>
    </location>
</feature>
<feature type="compositionally biased region" description="Basic and acidic residues" evidence="19">
    <location>
        <begin position="164"/>
        <end position="189"/>
    </location>
</feature>
<dbReference type="GO" id="GO:0005975">
    <property type="term" value="P:carbohydrate metabolic process"/>
    <property type="evidence" value="ECO:0007669"/>
    <property type="project" value="InterPro"/>
</dbReference>
<organism evidence="21 22">
    <name type="scientific">Potamilus streckersoni</name>
    <dbReference type="NCBI Taxonomy" id="2493646"/>
    <lineage>
        <taxon>Eukaryota</taxon>
        <taxon>Metazoa</taxon>
        <taxon>Spiralia</taxon>
        <taxon>Lophotrochozoa</taxon>
        <taxon>Mollusca</taxon>
        <taxon>Bivalvia</taxon>
        <taxon>Autobranchia</taxon>
        <taxon>Heteroconchia</taxon>
        <taxon>Palaeoheterodonta</taxon>
        <taxon>Unionida</taxon>
        <taxon>Unionoidea</taxon>
        <taxon>Unionidae</taxon>
        <taxon>Ambleminae</taxon>
        <taxon>Lampsilini</taxon>
        <taxon>Potamilus</taxon>
    </lineage>
</organism>
<reference evidence="21" key="2">
    <citation type="journal article" date="2021" name="Genome Biol. Evol.">
        <title>Developing a high-quality reference genome for a parasitic bivalve with doubly uniparental inheritance (Bivalvia: Unionida).</title>
        <authorList>
            <person name="Smith C.H."/>
        </authorList>
    </citation>
    <scope>NUCLEOTIDE SEQUENCE</scope>
    <source>
        <strain evidence="21">CHS0354</strain>
        <tissue evidence="21">Mantle</tissue>
    </source>
</reference>
<evidence type="ECO:0000256" key="1">
    <source>
        <dbReference type="ARBA" id="ARBA00001913"/>
    </source>
</evidence>
<evidence type="ECO:0000256" key="7">
    <source>
        <dbReference type="ARBA" id="ARBA00022968"/>
    </source>
</evidence>
<dbReference type="EC" id="3.2.1.-" evidence="18"/>
<comment type="caution">
    <text evidence="21">The sequence shown here is derived from an EMBL/GenBank/DDBJ whole genome shotgun (WGS) entry which is preliminary data.</text>
</comment>
<dbReference type="SUPFAM" id="SSF48225">
    <property type="entry name" value="Seven-hairpin glycosidases"/>
    <property type="match status" value="1"/>
</dbReference>
<dbReference type="AlphaFoldDB" id="A0AAE0RVV1"/>
<keyword evidence="16" id="KW-0479">Metal-binding</keyword>
<dbReference type="PANTHER" id="PTHR11742:SF6">
    <property type="entry name" value="MANNOSYL-OLIGOSACCHARIDE ALPHA-1,2-MANNOSIDASE IA-RELATED"/>
    <property type="match status" value="1"/>
</dbReference>
<evidence type="ECO:0000256" key="17">
    <source>
        <dbReference type="PIRSR" id="PIRSR601382-3"/>
    </source>
</evidence>
<dbReference type="Pfam" id="PF01532">
    <property type="entry name" value="Glyco_hydro_47"/>
    <property type="match status" value="1"/>
</dbReference>
<reference evidence="21" key="3">
    <citation type="submission" date="2023-05" db="EMBL/GenBank/DDBJ databases">
        <authorList>
            <person name="Smith C.H."/>
        </authorList>
    </citation>
    <scope>NUCLEOTIDE SEQUENCE</scope>
    <source>
        <strain evidence="21">CHS0354</strain>
        <tissue evidence="21">Mantle</tissue>
    </source>
</reference>
<dbReference type="GO" id="GO:0005783">
    <property type="term" value="C:endoplasmic reticulum"/>
    <property type="evidence" value="ECO:0007669"/>
    <property type="project" value="TreeGrafter"/>
</dbReference>
<keyword evidence="22" id="KW-1185">Reference proteome</keyword>
<keyword evidence="8 20" id="KW-0472">Membrane</keyword>
<dbReference type="GO" id="GO:0005509">
    <property type="term" value="F:calcium ion binding"/>
    <property type="evidence" value="ECO:0007669"/>
    <property type="project" value="InterPro"/>
</dbReference>